<dbReference type="InterPro" id="IPR046358">
    <property type="entry name" value="Flagellin_C"/>
</dbReference>
<feature type="domain" description="Flagellin C-terminal" evidence="5">
    <location>
        <begin position="210"/>
        <end position="291"/>
    </location>
</feature>
<accession>A0A1Q8R1M5</accession>
<dbReference type="Proteomes" id="UP000186102">
    <property type="component" value="Unassembled WGS sequence"/>
</dbReference>
<dbReference type="OrthoDB" id="9758307at2"/>
<evidence type="ECO:0000256" key="2">
    <source>
        <dbReference type="ARBA" id="ARBA00005709"/>
    </source>
</evidence>
<evidence type="ECO:0000259" key="4">
    <source>
        <dbReference type="Pfam" id="PF00669"/>
    </source>
</evidence>
<dbReference type="GO" id="GO:0071973">
    <property type="term" value="P:bacterial-type flagellum-dependent cell motility"/>
    <property type="evidence" value="ECO:0007669"/>
    <property type="project" value="InterPro"/>
</dbReference>
<evidence type="ECO:0000256" key="1">
    <source>
        <dbReference type="ARBA" id="ARBA00004365"/>
    </source>
</evidence>
<proteinExistence type="inferred from homology"/>
<dbReference type="SUPFAM" id="SSF64518">
    <property type="entry name" value="Phase 1 flagellin"/>
    <property type="match status" value="1"/>
</dbReference>
<reference evidence="6 7" key="1">
    <citation type="submission" date="2016-09" db="EMBL/GenBank/DDBJ databases">
        <title>Complete genome of Desulfosporosinus sp. OL.</title>
        <authorList>
            <person name="Mardanov A."/>
            <person name="Beletsky A."/>
            <person name="Panova A."/>
            <person name="Karnachuk O."/>
            <person name="Ravin N."/>
        </authorList>
    </citation>
    <scope>NUCLEOTIDE SEQUENCE [LARGE SCALE GENOMIC DNA]</scope>
    <source>
        <strain evidence="6 7">OL</strain>
    </source>
</reference>
<dbReference type="Pfam" id="PF00700">
    <property type="entry name" value="Flagellin_C"/>
    <property type="match status" value="1"/>
</dbReference>
<evidence type="ECO:0000256" key="3">
    <source>
        <dbReference type="ARBA" id="ARBA00023143"/>
    </source>
</evidence>
<keyword evidence="7" id="KW-1185">Reference proteome</keyword>
<organism evidence="6 7">
    <name type="scientific">Desulfosporosinus metallidurans</name>
    <dbReference type="NCBI Taxonomy" id="1888891"/>
    <lineage>
        <taxon>Bacteria</taxon>
        <taxon>Bacillati</taxon>
        <taxon>Bacillota</taxon>
        <taxon>Clostridia</taxon>
        <taxon>Eubacteriales</taxon>
        <taxon>Desulfitobacteriaceae</taxon>
        <taxon>Desulfosporosinus</taxon>
    </lineage>
</organism>
<keyword evidence="6" id="KW-0282">Flagellum</keyword>
<dbReference type="Gene3D" id="6.10.10.10">
    <property type="entry name" value="Flagellar export chaperone, C-terminal domain"/>
    <property type="match status" value="1"/>
</dbReference>
<protein>
    <submittedName>
        <fullName evidence="6">Flagellar hook-associated protein FlgL</fullName>
    </submittedName>
</protein>
<comment type="subcellular location">
    <subcellularLocation>
        <location evidence="1">Bacterial flagellum</location>
    </subcellularLocation>
</comment>
<sequence length="293" mass="31621">MRITNNILSQNLLRNLETAQGKMDQLQNQLSTGLRISKPSDDPVGIENAMRLKSNISSVEQWKSNADSALEYMNTSDSILGDMTSMLQRVKELAVQGANGTLTTADKSVVADEVDQIKDQLKMMANTQVGSRYIFSGTATDKELIPTDGSTSVANGNPVNFQVGNNKPVDISVNGQTLFGDNTTGIIATLTNLSTALRANNSTDINTALGTIDTNIDNVIAIRSELGARTNRITAIRDQLDSTSTNLQQNLSDIQDADMAKTITDFTNQQNTYKAALAVGAQIIQPSLVDFMK</sequence>
<dbReference type="Pfam" id="PF00669">
    <property type="entry name" value="Flagellin_N"/>
    <property type="match status" value="1"/>
</dbReference>
<gene>
    <name evidence="6" type="ORF">DSOL_0776</name>
</gene>
<dbReference type="PANTHER" id="PTHR42792:SF1">
    <property type="entry name" value="FLAGELLAR HOOK-ASSOCIATED PROTEIN 3"/>
    <property type="match status" value="1"/>
</dbReference>
<feature type="domain" description="Flagellin N-terminal" evidence="4">
    <location>
        <begin position="3"/>
        <end position="140"/>
    </location>
</feature>
<evidence type="ECO:0000313" key="7">
    <source>
        <dbReference type="Proteomes" id="UP000186102"/>
    </source>
</evidence>
<dbReference type="InterPro" id="IPR001492">
    <property type="entry name" value="Flagellin"/>
</dbReference>
<dbReference type="RefSeq" id="WP_075363569.1">
    <property type="nucleotide sequence ID" value="NZ_MLBF01000003.1"/>
</dbReference>
<keyword evidence="6" id="KW-0969">Cilium</keyword>
<dbReference type="PRINTS" id="PR00207">
    <property type="entry name" value="FLAGELLIN"/>
</dbReference>
<evidence type="ECO:0000259" key="5">
    <source>
        <dbReference type="Pfam" id="PF00700"/>
    </source>
</evidence>
<comment type="caution">
    <text evidence="6">The sequence shown here is derived from an EMBL/GenBank/DDBJ whole genome shotgun (WGS) entry which is preliminary data.</text>
</comment>
<dbReference type="GO" id="GO:0005198">
    <property type="term" value="F:structural molecule activity"/>
    <property type="evidence" value="ECO:0007669"/>
    <property type="project" value="InterPro"/>
</dbReference>
<comment type="similarity">
    <text evidence="2">Belongs to the bacterial flagellin family.</text>
</comment>
<dbReference type="GO" id="GO:0009424">
    <property type="term" value="C:bacterial-type flagellum hook"/>
    <property type="evidence" value="ECO:0007669"/>
    <property type="project" value="InterPro"/>
</dbReference>
<name>A0A1Q8R1M5_9FIRM</name>
<dbReference type="AlphaFoldDB" id="A0A1Q8R1M5"/>
<dbReference type="Gene3D" id="1.20.1330.10">
    <property type="entry name" value="f41 fragment of flagellin, N-terminal domain"/>
    <property type="match status" value="1"/>
</dbReference>
<dbReference type="EMBL" id="MLBF01000003">
    <property type="protein sequence ID" value="OLN33529.1"/>
    <property type="molecule type" value="Genomic_DNA"/>
</dbReference>
<evidence type="ECO:0000313" key="6">
    <source>
        <dbReference type="EMBL" id="OLN33529.1"/>
    </source>
</evidence>
<dbReference type="InterPro" id="IPR001029">
    <property type="entry name" value="Flagellin_N"/>
</dbReference>
<keyword evidence="3" id="KW-0975">Bacterial flagellum</keyword>
<keyword evidence="6" id="KW-0966">Cell projection</keyword>
<dbReference type="NCBIfam" id="TIGR02550">
    <property type="entry name" value="flagell_flgL"/>
    <property type="match status" value="1"/>
</dbReference>
<dbReference type="InterPro" id="IPR013384">
    <property type="entry name" value="Flagell_FlgL"/>
</dbReference>
<dbReference type="STRING" id="1888891.DSOL_0776"/>
<dbReference type="InterPro" id="IPR042187">
    <property type="entry name" value="Flagellin_C_sub2"/>
</dbReference>
<dbReference type="PANTHER" id="PTHR42792">
    <property type="entry name" value="FLAGELLIN"/>
    <property type="match status" value="1"/>
</dbReference>